<keyword evidence="4" id="KW-0539">Nucleus</keyword>
<evidence type="ECO:0000256" key="3">
    <source>
        <dbReference type="ARBA" id="ARBA00023187"/>
    </source>
</evidence>
<keyword evidence="2" id="KW-0507">mRNA processing</keyword>
<evidence type="ECO:0008006" key="12">
    <source>
        <dbReference type="Google" id="ProtNLM"/>
    </source>
</evidence>
<dbReference type="InterPro" id="IPR025086">
    <property type="entry name" value="SDE2/SF3A3_SAP"/>
</dbReference>
<name>A0AAD5H5H7_9CHLO</name>
<gene>
    <name evidence="10" type="ORF">COHA_005209</name>
</gene>
<dbReference type="InterPro" id="IPR021966">
    <property type="entry name" value="SF3a60_bindingd"/>
</dbReference>
<evidence type="ECO:0000259" key="9">
    <source>
        <dbReference type="Pfam" id="PF16837"/>
    </source>
</evidence>
<feature type="domain" description="Splicing factor SF3a60 binding" evidence="7">
    <location>
        <begin position="82"/>
        <end position="105"/>
    </location>
</feature>
<feature type="region of interest" description="Disordered" evidence="5">
    <location>
        <begin position="366"/>
        <end position="387"/>
    </location>
</feature>
<organism evidence="10 11">
    <name type="scientific">Chlorella ohadii</name>
    <dbReference type="NCBI Taxonomy" id="2649997"/>
    <lineage>
        <taxon>Eukaryota</taxon>
        <taxon>Viridiplantae</taxon>
        <taxon>Chlorophyta</taxon>
        <taxon>core chlorophytes</taxon>
        <taxon>Trebouxiophyceae</taxon>
        <taxon>Chlorellales</taxon>
        <taxon>Chlorellaceae</taxon>
        <taxon>Chlorella clade</taxon>
        <taxon>Chlorella</taxon>
    </lineage>
</organism>
<feature type="domain" description="SF3A3" evidence="9">
    <location>
        <begin position="126"/>
        <end position="174"/>
    </location>
</feature>
<evidence type="ECO:0000256" key="1">
    <source>
        <dbReference type="ARBA" id="ARBA00004123"/>
    </source>
</evidence>
<evidence type="ECO:0000256" key="2">
    <source>
        <dbReference type="ARBA" id="ARBA00022664"/>
    </source>
</evidence>
<dbReference type="InterPro" id="IPR024598">
    <property type="entry name" value="SF3a60/Prp9_C"/>
</dbReference>
<evidence type="ECO:0000259" key="7">
    <source>
        <dbReference type="Pfam" id="PF12108"/>
    </source>
</evidence>
<feature type="domain" description="Splicing factor SF3a60 /Prp9 subunit C-terminal" evidence="6">
    <location>
        <begin position="396"/>
        <end position="512"/>
    </location>
</feature>
<evidence type="ECO:0000256" key="4">
    <source>
        <dbReference type="ARBA" id="ARBA00023242"/>
    </source>
</evidence>
<evidence type="ECO:0000256" key="5">
    <source>
        <dbReference type="SAM" id="MobiDB-lite"/>
    </source>
</evidence>
<sequence>MASTLLEETRQAHDDVERLERLIVKDFATQPAGSHKDKLLQSHRVRAMLDSIQERSRKLIRIYDDEDGARKEEIAQLRLGGADNVFSNFYERLKEVREYHRKFPNDDLTEAENDEALLSEAPAVPFSGEEAMGRFLDLHELFQTYTNSKFGKQVDYYTYVSSVADFGAIPRAQRLGRPYREYLQALVAYLESFYERTQPLSQLSRQYEKLEAEFLEKWQSGQVAGWEDRGEGGGAAAAAADGSSGALDLDAFDSADELEMLGAERLKEALAALGLKCGGTLRQRAERLMQAKGKKLEELDRSLFAKGAAPAAVQSAEQRERQAAALRAVALLEAKAAKLCEMLSSVLEDTKGRIEKKQAQTYEELMAEQAEAEEEAAAPAGDESEEEDEFVYNPLKLPLGWDGKPIPYWLYKLHGLNLEFKCEICGGASYWGRRAFERHFREWRHENGMRALGIPNSKKFFEVTQIADAVALWKSLQERQKGGGEAEEEFEDDQGNVYSKKTWEDLRRQGLV</sequence>
<comment type="caution">
    <text evidence="10">The sequence shown here is derived from an EMBL/GenBank/DDBJ whole genome shotgun (WGS) entry which is preliminary data.</text>
</comment>
<dbReference type="GO" id="GO:0000398">
    <property type="term" value="P:mRNA splicing, via spliceosome"/>
    <property type="evidence" value="ECO:0007669"/>
    <property type="project" value="InterPro"/>
</dbReference>
<dbReference type="GO" id="GO:0003723">
    <property type="term" value="F:RNA binding"/>
    <property type="evidence" value="ECO:0007669"/>
    <property type="project" value="InterPro"/>
</dbReference>
<accession>A0AAD5H5H7</accession>
<feature type="compositionally biased region" description="Acidic residues" evidence="5">
    <location>
        <begin position="370"/>
        <end position="387"/>
    </location>
</feature>
<proteinExistence type="predicted"/>
<keyword evidence="3" id="KW-0508">mRNA splicing</keyword>
<evidence type="ECO:0000259" key="6">
    <source>
        <dbReference type="Pfam" id="PF11931"/>
    </source>
</evidence>
<dbReference type="AlphaFoldDB" id="A0AAD5H5H7"/>
<dbReference type="Pfam" id="PF16837">
    <property type="entry name" value="SF3A3"/>
    <property type="match status" value="1"/>
</dbReference>
<dbReference type="EMBL" id="JADXDR010000068">
    <property type="protein sequence ID" value="KAI7840980.1"/>
    <property type="molecule type" value="Genomic_DNA"/>
</dbReference>
<dbReference type="Pfam" id="PF13297">
    <property type="entry name" value="SDE2_2C"/>
    <property type="match status" value="1"/>
</dbReference>
<evidence type="ECO:0000313" key="10">
    <source>
        <dbReference type="EMBL" id="KAI7840980.1"/>
    </source>
</evidence>
<reference evidence="10" key="1">
    <citation type="submission" date="2020-11" db="EMBL/GenBank/DDBJ databases">
        <title>Chlorella ohadii genome sequencing and assembly.</title>
        <authorList>
            <person name="Murik O."/>
            <person name="Treves H."/>
            <person name="Kedem I."/>
            <person name="Shotland Y."/>
            <person name="Kaplan A."/>
        </authorList>
    </citation>
    <scope>NUCLEOTIDE SEQUENCE</scope>
    <source>
        <strain evidence="10">1</strain>
    </source>
</reference>
<keyword evidence="11" id="KW-1185">Reference proteome</keyword>
<dbReference type="Pfam" id="PF11931">
    <property type="entry name" value="SF3a60_Prp9_C"/>
    <property type="match status" value="1"/>
</dbReference>
<dbReference type="PANTHER" id="PTHR12786:SF2">
    <property type="entry name" value="SPLICING FACTOR 3A SUBUNIT 3"/>
    <property type="match status" value="1"/>
</dbReference>
<dbReference type="InterPro" id="IPR031774">
    <property type="entry name" value="SF3A3_dom"/>
</dbReference>
<feature type="domain" description="SDE2/SF3A3 SAP" evidence="8">
    <location>
        <begin position="222"/>
        <end position="306"/>
    </location>
</feature>
<dbReference type="Proteomes" id="UP001205105">
    <property type="component" value="Unassembled WGS sequence"/>
</dbReference>
<dbReference type="InterPro" id="IPR051421">
    <property type="entry name" value="RNA_Proc_DNA_Dmg_Regulator"/>
</dbReference>
<evidence type="ECO:0000313" key="11">
    <source>
        <dbReference type="Proteomes" id="UP001205105"/>
    </source>
</evidence>
<dbReference type="PANTHER" id="PTHR12786">
    <property type="entry name" value="SPLICING FACTOR SF3A-RELATED"/>
    <property type="match status" value="1"/>
</dbReference>
<evidence type="ECO:0000259" key="8">
    <source>
        <dbReference type="Pfam" id="PF13297"/>
    </source>
</evidence>
<protein>
    <recommendedName>
        <fullName evidence="12">Splicing factor 3A subunit 3</fullName>
    </recommendedName>
</protein>
<dbReference type="Pfam" id="PF12108">
    <property type="entry name" value="SF3a60_bindingd"/>
    <property type="match status" value="1"/>
</dbReference>
<comment type="subcellular location">
    <subcellularLocation>
        <location evidence="1">Nucleus</location>
    </subcellularLocation>
</comment>
<dbReference type="GO" id="GO:0005681">
    <property type="term" value="C:spliceosomal complex"/>
    <property type="evidence" value="ECO:0007669"/>
    <property type="project" value="InterPro"/>
</dbReference>